<sequence>MDERMNGDPGGHIDFFEDPETFSYHEFLHQYMIGNTPCLFSSKFTRSWGSRKFWVSASNQPNWDHLLQEFGDATVPVANCDVKEYKANPKEQIPLREYIEYWRGHRENPHQSPRGCRYLKDWHMQREYPDYDAYQTPVYFSSDWLNEYWDAIAVDDYRFVYMGPAGSWTPFHADVFRSYSWSANICGRKKWLLFPPGHEEHLRDCHGNLPYDVTSSTLQDPKLHPNYHKCCPPIEVTQEAGEVIFVPSGWHHQVYNEMDTISINHNWVNGCNVAFMWRFLQKELEAVQQEIAEWKHTMDDWDLHCQVIMKSCTGIDYTEFYTFLKMIAQRRLDTLEATDADFPPEGPIVPGPRHARFDLQRIADVLSDLIDNTEFRKLELETFNPPPEEWLQRLKIAIAEKS</sequence>
<dbReference type="GO" id="GO:0140096">
    <property type="term" value="F:catalytic activity, acting on a protein"/>
    <property type="evidence" value="ECO:0007669"/>
    <property type="project" value="UniProtKB-ARBA"/>
</dbReference>
<dbReference type="GO" id="GO:0016706">
    <property type="term" value="F:2-oxoglutarate-dependent dioxygenase activity"/>
    <property type="evidence" value="ECO:0007669"/>
    <property type="project" value="TreeGrafter"/>
</dbReference>
<dbReference type="FunFam" id="2.60.120.650:FF:000030">
    <property type="entry name" value="JmjC domain-containing protein 4"/>
    <property type="match status" value="1"/>
</dbReference>
<evidence type="ECO:0000256" key="1">
    <source>
        <dbReference type="ARBA" id="ARBA00001954"/>
    </source>
</evidence>
<keyword evidence="13" id="KW-1185">Reference proteome</keyword>
<comment type="catalytic activity">
    <reaction evidence="6">
        <text>L-lysyl-[protein] + 2-oxoglutarate + O2 = 4-hydroxy-L-lysyl-[protein] + succinate + CO2</text>
        <dbReference type="Rhea" id="RHEA:57156"/>
        <dbReference type="Rhea" id="RHEA-COMP:9752"/>
        <dbReference type="Rhea" id="RHEA-COMP:15084"/>
        <dbReference type="ChEBI" id="CHEBI:15379"/>
        <dbReference type="ChEBI" id="CHEBI:16526"/>
        <dbReference type="ChEBI" id="CHEBI:16810"/>
        <dbReference type="ChEBI" id="CHEBI:29969"/>
        <dbReference type="ChEBI" id="CHEBI:30031"/>
        <dbReference type="ChEBI" id="CHEBI:141495"/>
    </reaction>
</comment>
<dbReference type="PANTHER" id="PTHR12480">
    <property type="entry name" value="ARGININE DEMETHYLASE AND LYSYL-HYDROXYLASE JMJD"/>
    <property type="match status" value="1"/>
</dbReference>
<gene>
    <name evidence="12" type="ORF">GDO54_012875</name>
</gene>
<feature type="domain" description="JmjC" evidence="11">
    <location>
        <begin position="125"/>
        <end position="284"/>
    </location>
</feature>
<dbReference type="SMART" id="SM00558">
    <property type="entry name" value="JmjC"/>
    <property type="match status" value="1"/>
</dbReference>
<organism evidence="12 13">
    <name type="scientific">Pyxicephalus adspersus</name>
    <name type="common">African bullfrog</name>
    <dbReference type="NCBI Taxonomy" id="30357"/>
    <lineage>
        <taxon>Eukaryota</taxon>
        <taxon>Metazoa</taxon>
        <taxon>Chordata</taxon>
        <taxon>Craniata</taxon>
        <taxon>Vertebrata</taxon>
        <taxon>Euteleostomi</taxon>
        <taxon>Amphibia</taxon>
        <taxon>Batrachia</taxon>
        <taxon>Anura</taxon>
        <taxon>Neobatrachia</taxon>
        <taxon>Ranoidea</taxon>
        <taxon>Pyxicephalidae</taxon>
        <taxon>Pyxicephalinae</taxon>
        <taxon>Pyxicephalus</taxon>
    </lineage>
</organism>
<evidence type="ECO:0000256" key="2">
    <source>
        <dbReference type="ARBA" id="ARBA00022723"/>
    </source>
</evidence>
<dbReference type="EMBL" id="DYDO01000005">
    <property type="protein sequence ID" value="DBA25333.1"/>
    <property type="molecule type" value="Genomic_DNA"/>
</dbReference>
<comment type="similarity">
    <text evidence="5">Belongs to the JMJD6 family.</text>
</comment>
<keyword evidence="4" id="KW-0408">Iron</keyword>
<evidence type="ECO:0000256" key="6">
    <source>
        <dbReference type="ARBA" id="ARBA00047762"/>
    </source>
</evidence>
<keyword evidence="2" id="KW-0479">Metal-binding</keyword>
<dbReference type="GO" id="GO:0045905">
    <property type="term" value="P:positive regulation of translational termination"/>
    <property type="evidence" value="ECO:0007669"/>
    <property type="project" value="TreeGrafter"/>
</dbReference>
<dbReference type="GO" id="GO:0005737">
    <property type="term" value="C:cytoplasm"/>
    <property type="evidence" value="ECO:0007669"/>
    <property type="project" value="TreeGrafter"/>
</dbReference>
<dbReference type="AlphaFoldDB" id="A0AAV3A2Z4"/>
<dbReference type="GO" id="GO:0043565">
    <property type="term" value="F:sequence-specific DNA binding"/>
    <property type="evidence" value="ECO:0007669"/>
    <property type="project" value="TreeGrafter"/>
</dbReference>
<dbReference type="Pfam" id="PF02373">
    <property type="entry name" value="JmjC"/>
    <property type="match status" value="1"/>
</dbReference>
<dbReference type="SUPFAM" id="SSF51197">
    <property type="entry name" value="Clavaminate synthase-like"/>
    <property type="match status" value="1"/>
</dbReference>
<dbReference type="Proteomes" id="UP001181693">
    <property type="component" value="Unassembled WGS sequence"/>
</dbReference>
<evidence type="ECO:0000256" key="10">
    <source>
        <dbReference type="ARBA" id="ARBA00082904"/>
    </source>
</evidence>
<evidence type="ECO:0000256" key="9">
    <source>
        <dbReference type="ARBA" id="ARBA00080747"/>
    </source>
</evidence>
<dbReference type="InterPro" id="IPR050910">
    <property type="entry name" value="JMJD6_ArgDemeth/LysHydrox"/>
</dbReference>
<accession>A0AAV3A2Z4</accession>
<dbReference type="GO" id="GO:0005634">
    <property type="term" value="C:nucleus"/>
    <property type="evidence" value="ECO:0007669"/>
    <property type="project" value="TreeGrafter"/>
</dbReference>
<name>A0AAV3A2Z4_PYXAD</name>
<keyword evidence="3" id="KW-0560">Oxidoreductase</keyword>
<dbReference type="GO" id="GO:0046872">
    <property type="term" value="F:metal ion binding"/>
    <property type="evidence" value="ECO:0007669"/>
    <property type="project" value="UniProtKB-KW"/>
</dbReference>
<protein>
    <recommendedName>
        <fullName evidence="7">2-oxoglutarate and iron-dependent oxygenase JMJD4</fullName>
    </recommendedName>
    <alternativeName>
        <fullName evidence="8">JmjC domain-containing protein 4</fullName>
    </alternativeName>
    <alternativeName>
        <fullName evidence="10">Jumonji domain-containing protein 4</fullName>
    </alternativeName>
    <alternativeName>
        <fullName evidence="9">Lysyl-hydroxylase JMJD4</fullName>
    </alternativeName>
</protein>
<proteinExistence type="inferred from homology"/>
<reference evidence="12" key="1">
    <citation type="thesis" date="2020" institute="ProQuest LLC" country="789 East Eisenhower Parkway, Ann Arbor, MI, USA">
        <title>Comparative Genomics and Chromosome Evolution.</title>
        <authorList>
            <person name="Mudd A.B."/>
        </authorList>
    </citation>
    <scope>NUCLEOTIDE SEQUENCE</scope>
    <source>
        <strain evidence="12">1538</strain>
        <tissue evidence="12">Blood</tissue>
    </source>
</reference>
<evidence type="ECO:0000256" key="5">
    <source>
        <dbReference type="ARBA" id="ARBA00038068"/>
    </source>
</evidence>
<dbReference type="PROSITE" id="PS51184">
    <property type="entry name" value="JMJC"/>
    <property type="match status" value="1"/>
</dbReference>
<evidence type="ECO:0000259" key="11">
    <source>
        <dbReference type="PROSITE" id="PS51184"/>
    </source>
</evidence>
<dbReference type="Gene3D" id="2.60.120.650">
    <property type="entry name" value="Cupin"/>
    <property type="match status" value="1"/>
</dbReference>
<dbReference type="InterPro" id="IPR003347">
    <property type="entry name" value="JmjC_dom"/>
</dbReference>
<comment type="cofactor">
    <cofactor evidence="1">
        <name>Fe(2+)</name>
        <dbReference type="ChEBI" id="CHEBI:29033"/>
    </cofactor>
</comment>
<evidence type="ECO:0000313" key="13">
    <source>
        <dbReference type="Proteomes" id="UP001181693"/>
    </source>
</evidence>
<evidence type="ECO:0000256" key="3">
    <source>
        <dbReference type="ARBA" id="ARBA00023002"/>
    </source>
</evidence>
<dbReference type="PANTHER" id="PTHR12480:SF6">
    <property type="entry name" value="2-OXOGLUTARATE AND IRON-DEPENDENT OXYGENASE JMJD4"/>
    <property type="match status" value="1"/>
</dbReference>
<comment type="caution">
    <text evidence="12">The sequence shown here is derived from an EMBL/GenBank/DDBJ whole genome shotgun (WGS) entry which is preliminary data.</text>
</comment>
<evidence type="ECO:0000256" key="7">
    <source>
        <dbReference type="ARBA" id="ARBA00067203"/>
    </source>
</evidence>
<evidence type="ECO:0000313" key="12">
    <source>
        <dbReference type="EMBL" id="DBA25334.1"/>
    </source>
</evidence>
<evidence type="ECO:0000256" key="8">
    <source>
        <dbReference type="ARBA" id="ARBA00078704"/>
    </source>
</evidence>
<evidence type="ECO:0000256" key="4">
    <source>
        <dbReference type="ARBA" id="ARBA00023004"/>
    </source>
</evidence>
<dbReference type="EMBL" id="DYDO01000005">
    <property type="protein sequence ID" value="DBA25334.1"/>
    <property type="molecule type" value="Genomic_DNA"/>
</dbReference>